<dbReference type="EMBL" id="GBXM01036862">
    <property type="protein sequence ID" value="JAH71715.1"/>
    <property type="molecule type" value="Transcribed_RNA"/>
</dbReference>
<name>A0A0E9V2N2_ANGAN</name>
<dbReference type="PANTHER" id="PTHR15180">
    <property type="entry name" value="GENERAL TRANSCRIPTION FACTOR 3C POLYPEPTIDE 1"/>
    <property type="match status" value="1"/>
</dbReference>
<dbReference type="InterPro" id="IPR044210">
    <property type="entry name" value="Tfc3-like"/>
</dbReference>
<proteinExistence type="predicted"/>
<dbReference type="GO" id="GO:0000127">
    <property type="term" value="C:transcription factor TFIIIC complex"/>
    <property type="evidence" value="ECO:0007669"/>
    <property type="project" value="InterPro"/>
</dbReference>
<evidence type="ECO:0000313" key="2">
    <source>
        <dbReference type="EMBL" id="JAH71715.1"/>
    </source>
</evidence>
<reference evidence="2" key="1">
    <citation type="submission" date="2014-11" db="EMBL/GenBank/DDBJ databases">
        <authorList>
            <person name="Amaro Gonzalez C."/>
        </authorList>
    </citation>
    <scope>NUCLEOTIDE SEQUENCE</scope>
</reference>
<dbReference type="InterPro" id="IPR056428">
    <property type="entry name" value="WH_GTF3C1"/>
</dbReference>
<accession>A0A0E9V2N2</accession>
<dbReference type="PANTHER" id="PTHR15180:SF1">
    <property type="entry name" value="GENERAL TRANSCRIPTION FACTOR 3C POLYPEPTIDE 1"/>
    <property type="match status" value="1"/>
</dbReference>
<dbReference type="AlphaFoldDB" id="A0A0E9V2N2"/>
<sequence length="57" mass="6470">MDALQMLIDEVALEGLDGITISSLWIRLEDRSPKFPLKLDLATKELLWKSLVCDPDI</sequence>
<feature type="domain" description="General transcription factor 3C polypeptide 1 winged-helix" evidence="1">
    <location>
        <begin position="1"/>
        <end position="56"/>
    </location>
</feature>
<dbReference type="GO" id="GO:0006384">
    <property type="term" value="P:transcription initiation at RNA polymerase III promoter"/>
    <property type="evidence" value="ECO:0007669"/>
    <property type="project" value="InterPro"/>
</dbReference>
<reference evidence="2" key="2">
    <citation type="journal article" date="2015" name="Fish Shellfish Immunol.">
        <title>Early steps in the European eel (Anguilla anguilla)-Vibrio vulnificus interaction in the gills: Role of the RtxA13 toxin.</title>
        <authorList>
            <person name="Callol A."/>
            <person name="Pajuelo D."/>
            <person name="Ebbesson L."/>
            <person name="Teles M."/>
            <person name="MacKenzie S."/>
            <person name="Amaro C."/>
        </authorList>
    </citation>
    <scope>NUCLEOTIDE SEQUENCE</scope>
</reference>
<dbReference type="GO" id="GO:0003677">
    <property type="term" value="F:DNA binding"/>
    <property type="evidence" value="ECO:0007669"/>
    <property type="project" value="InterPro"/>
</dbReference>
<evidence type="ECO:0000259" key="1">
    <source>
        <dbReference type="Pfam" id="PF23704"/>
    </source>
</evidence>
<dbReference type="GO" id="GO:0042791">
    <property type="term" value="P:5S class rRNA transcription by RNA polymerase III"/>
    <property type="evidence" value="ECO:0007669"/>
    <property type="project" value="TreeGrafter"/>
</dbReference>
<organism evidence="2">
    <name type="scientific">Anguilla anguilla</name>
    <name type="common">European freshwater eel</name>
    <name type="synonym">Muraena anguilla</name>
    <dbReference type="NCBI Taxonomy" id="7936"/>
    <lineage>
        <taxon>Eukaryota</taxon>
        <taxon>Metazoa</taxon>
        <taxon>Chordata</taxon>
        <taxon>Craniata</taxon>
        <taxon>Vertebrata</taxon>
        <taxon>Euteleostomi</taxon>
        <taxon>Actinopterygii</taxon>
        <taxon>Neopterygii</taxon>
        <taxon>Teleostei</taxon>
        <taxon>Anguilliformes</taxon>
        <taxon>Anguillidae</taxon>
        <taxon>Anguilla</taxon>
    </lineage>
</organism>
<protein>
    <recommendedName>
        <fullName evidence="1">General transcription factor 3C polypeptide 1 winged-helix domain-containing protein</fullName>
    </recommendedName>
</protein>
<dbReference type="Pfam" id="PF23704">
    <property type="entry name" value="WHD_GTF3C1_N"/>
    <property type="match status" value="1"/>
</dbReference>